<name>E4NB56_KITSK</name>
<sequence length="272" mass="28356">MSDNQFGPPQPGFGPPQQGAGAPIPPQQGAPAPQPGYGYPGPAQQPAQSWGGAPVPQQGYPAGAPGFPPGYPAPPKKSRKGLWITLSIVSAVILGGGGVVAYLAYDTVAKTGKYKVALPAKFQDMSSEAGADAAQQMADQMKQDAAADPDSLQPEKTVAALYRSEDESRILIAAGGYGKVSRPSKQVDEQFKSMEKEGDTVSQRKTVDAGPLGGSMDCALVKSADSSTPDLSVCVWADYSSVMMVMEQAEQAGVDKIAADTRELRQISEVLK</sequence>
<evidence type="ECO:0000256" key="2">
    <source>
        <dbReference type="SAM" id="Phobius"/>
    </source>
</evidence>
<reference evidence="3 4" key="1">
    <citation type="journal article" date="2010" name="DNA Res.">
        <title>Genome sequence of Kitasatospora setae NBRC 14216T: an evolutionary snapshot of the family Streptomycetaceae.</title>
        <authorList>
            <person name="Ichikawa N."/>
            <person name="Oguchi A."/>
            <person name="Ikeda H."/>
            <person name="Ishikawa J."/>
            <person name="Kitani S."/>
            <person name="Watanabe Y."/>
            <person name="Nakamura S."/>
            <person name="Katano Y."/>
            <person name="Kishi E."/>
            <person name="Sasagawa M."/>
            <person name="Ankai A."/>
            <person name="Fukui S."/>
            <person name="Hashimoto Y."/>
            <person name="Kamata S."/>
            <person name="Otoguro M."/>
            <person name="Tanikawa S."/>
            <person name="Nihira T."/>
            <person name="Horinouchi S."/>
            <person name="Ohnishi Y."/>
            <person name="Hayakawa M."/>
            <person name="Kuzuyama T."/>
            <person name="Arisawa A."/>
            <person name="Nomoto F."/>
            <person name="Miura H."/>
            <person name="Takahashi Y."/>
            <person name="Fujita N."/>
        </authorList>
    </citation>
    <scope>NUCLEOTIDE SEQUENCE [LARGE SCALE GENOMIC DNA]</scope>
    <source>
        <strain evidence="4">ATCC 33774 / DSM 43861 / JCM 3304 / KCC A-0304 / NBRC 14216 / KM-6054</strain>
    </source>
</reference>
<dbReference type="STRING" id="452652.KSE_26250"/>
<dbReference type="Proteomes" id="UP000007076">
    <property type="component" value="Chromosome"/>
</dbReference>
<dbReference type="AlphaFoldDB" id="E4NB56"/>
<keyword evidence="2" id="KW-1133">Transmembrane helix</keyword>
<protein>
    <submittedName>
        <fullName evidence="3">Uncharacterized protein</fullName>
    </submittedName>
</protein>
<proteinExistence type="predicted"/>
<organism evidence="3 4">
    <name type="scientific">Kitasatospora setae (strain ATCC 33774 / DSM 43861 / JCM 3304 / KCC A-0304 / NBRC 14216 / KM-6054)</name>
    <name type="common">Streptomyces setae</name>
    <dbReference type="NCBI Taxonomy" id="452652"/>
    <lineage>
        <taxon>Bacteria</taxon>
        <taxon>Bacillati</taxon>
        <taxon>Actinomycetota</taxon>
        <taxon>Actinomycetes</taxon>
        <taxon>Kitasatosporales</taxon>
        <taxon>Streptomycetaceae</taxon>
        <taxon>Kitasatospora</taxon>
    </lineage>
</organism>
<feature type="region of interest" description="Disordered" evidence="1">
    <location>
        <begin position="1"/>
        <end position="76"/>
    </location>
</feature>
<feature type="transmembrane region" description="Helical" evidence="2">
    <location>
        <begin position="82"/>
        <end position="105"/>
    </location>
</feature>
<evidence type="ECO:0000256" key="1">
    <source>
        <dbReference type="SAM" id="MobiDB-lite"/>
    </source>
</evidence>
<dbReference type="KEGG" id="ksk:KSE_26250"/>
<dbReference type="RefSeq" id="WP_014135751.1">
    <property type="nucleotide sequence ID" value="NC_016109.1"/>
</dbReference>
<evidence type="ECO:0000313" key="4">
    <source>
        <dbReference type="Proteomes" id="UP000007076"/>
    </source>
</evidence>
<keyword evidence="4" id="KW-1185">Reference proteome</keyword>
<dbReference type="EMBL" id="AP010968">
    <property type="protein sequence ID" value="BAJ28437.1"/>
    <property type="molecule type" value="Genomic_DNA"/>
</dbReference>
<feature type="compositionally biased region" description="Pro residues" evidence="1">
    <location>
        <begin position="23"/>
        <end position="34"/>
    </location>
</feature>
<dbReference type="eggNOG" id="ENOG5033BQ0">
    <property type="taxonomic scope" value="Bacteria"/>
</dbReference>
<evidence type="ECO:0000313" key="3">
    <source>
        <dbReference type="EMBL" id="BAJ28437.1"/>
    </source>
</evidence>
<feature type="compositionally biased region" description="Low complexity" evidence="1">
    <location>
        <begin position="35"/>
        <end position="65"/>
    </location>
</feature>
<accession>E4NB56</accession>
<keyword evidence="2" id="KW-0472">Membrane</keyword>
<gene>
    <name evidence="3" type="ordered locus">KSE_26250</name>
</gene>
<feature type="compositionally biased region" description="Pro residues" evidence="1">
    <location>
        <begin position="66"/>
        <end position="75"/>
    </location>
</feature>
<dbReference type="HOGENOM" id="CLU_1033583_0_0_11"/>
<dbReference type="PATRIC" id="fig|452652.3.peg.2631"/>
<keyword evidence="2" id="KW-0812">Transmembrane</keyword>